<name>A0A974HGU8_XENLA</name>
<sequence length="271" mass="31271">MHTQALRLEQQRLFPPTRVWVLLGLRWQVPFNEAAAADERAAACTICRGALQDLEKIKRKQIAYELHAQTLGEYVKCKRIPRGLRSHLRPSMFTNNAQFCQKWEAILNKCSLDLMVAIIEEIQKELPRVIHSSEEVETKLRNHASPAVVAEGKKKLTDHLQSFRTEVQTRKRNKFQRDAADYEDGVVYKWVPYRNEYPAANRRPQNPAKKAKETRRVRASTEASDSQDTSLSFLGGSQGSITPDREDTNVEGENTTRKKQQGASKRRRMRW</sequence>
<feature type="region of interest" description="Disordered" evidence="1">
    <location>
        <begin position="198"/>
        <end position="271"/>
    </location>
</feature>
<proteinExistence type="predicted"/>
<reference evidence="3" key="1">
    <citation type="journal article" date="2016" name="Nature">
        <title>Genome evolution in the allotetraploid frog Xenopus laevis.</title>
        <authorList>
            <person name="Session A.M."/>
            <person name="Uno Y."/>
            <person name="Kwon T."/>
            <person name="Chapman J.A."/>
            <person name="Toyoda A."/>
            <person name="Takahashi S."/>
            <person name="Fukui A."/>
            <person name="Hikosaka A."/>
            <person name="Suzuki A."/>
            <person name="Kondo M."/>
            <person name="van Heeringen S.J."/>
            <person name="Quigley I."/>
            <person name="Heinz S."/>
            <person name="Ogino H."/>
            <person name="Ochi H."/>
            <person name="Hellsten U."/>
            <person name="Lyons J.B."/>
            <person name="Simakov O."/>
            <person name="Putnam N."/>
            <person name="Stites J."/>
            <person name="Kuroki Y."/>
            <person name="Tanaka T."/>
            <person name="Michiue T."/>
            <person name="Watanabe M."/>
            <person name="Bogdanovic O."/>
            <person name="Lister R."/>
            <person name="Georgiou G."/>
            <person name="Paranjpe S.S."/>
            <person name="van Kruijsbergen I."/>
            <person name="Shu S."/>
            <person name="Carlson J."/>
            <person name="Kinoshita T."/>
            <person name="Ohta Y."/>
            <person name="Mawaribuchi S."/>
            <person name="Jenkins J."/>
            <person name="Grimwood J."/>
            <person name="Schmutz J."/>
            <person name="Mitros T."/>
            <person name="Mozaffari S.V."/>
            <person name="Suzuki Y."/>
            <person name="Haramoto Y."/>
            <person name="Yamamoto T.S."/>
            <person name="Takagi C."/>
            <person name="Heald R."/>
            <person name="Miller K."/>
            <person name="Haudenschild C."/>
            <person name="Kitzman J."/>
            <person name="Nakayama T."/>
            <person name="Izutsu Y."/>
            <person name="Robert J."/>
            <person name="Fortriede J."/>
            <person name="Burns K."/>
            <person name="Lotay V."/>
            <person name="Karimi K."/>
            <person name="Yasuoka Y."/>
            <person name="Dichmann D.S."/>
            <person name="Flajnik M.F."/>
            <person name="Houston D.W."/>
            <person name="Shendure J."/>
            <person name="DuPasquier L."/>
            <person name="Vize P.D."/>
            <person name="Zorn A.M."/>
            <person name="Ito M."/>
            <person name="Marcotte E.M."/>
            <person name="Wallingford J.B."/>
            <person name="Ito Y."/>
            <person name="Asashima M."/>
            <person name="Ueno N."/>
            <person name="Matsuda Y."/>
            <person name="Veenstra G.J."/>
            <person name="Fujiyama A."/>
            <person name="Harland R.M."/>
            <person name="Taira M."/>
            <person name="Rokhsar D.S."/>
        </authorList>
    </citation>
    <scope>NUCLEOTIDE SEQUENCE [LARGE SCALE GENOMIC DNA]</scope>
    <source>
        <strain evidence="3">J</strain>
    </source>
</reference>
<evidence type="ECO:0000313" key="2">
    <source>
        <dbReference type="EMBL" id="OCT77041.1"/>
    </source>
</evidence>
<dbReference type="EMBL" id="CM004476">
    <property type="protein sequence ID" value="OCT77041.1"/>
    <property type="molecule type" value="Genomic_DNA"/>
</dbReference>
<gene>
    <name evidence="2" type="ORF">XELAEV_18032244mg</name>
</gene>
<feature type="compositionally biased region" description="Polar residues" evidence="1">
    <location>
        <begin position="221"/>
        <end position="232"/>
    </location>
</feature>
<evidence type="ECO:0000256" key="1">
    <source>
        <dbReference type="SAM" id="MobiDB-lite"/>
    </source>
</evidence>
<dbReference type="Proteomes" id="UP000694892">
    <property type="component" value="Chromosome 6L"/>
</dbReference>
<organism evidence="2 3">
    <name type="scientific">Xenopus laevis</name>
    <name type="common">African clawed frog</name>
    <dbReference type="NCBI Taxonomy" id="8355"/>
    <lineage>
        <taxon>Eukaryota</taxon>
        <taxon>Metazoa</taxon>
        <taxon>Chordata</taxon>
        <taxon>Craniata</taxon>
        <taxon>Vertebrata</taxon>
        <taxon>Euteleostomi</taxon>
        <taxon>Amphibia</taxon>
        <taxon>Batrachia</taxon>
        <taxon>Anura</taxon>
        <taxon>Pipoidea</taxon>
        <taxon>Pipidae</taxon>
        <taxon>Xenopodinae</taxon>
        <taxon>Xenopus</taxon>
        <taxon>Xenopus</taxon>
    </lineage>
</organism>
<protein>
    <submittedName>
        <fullName evidence="2">Uncharacterized protein</fullName>
    </submittedName>
</protein>
<dbReference type="OMA" id="AACTICR"/>
<evidence type="ECO:0000313" key="3">
    <source>
        <dbReference type="Proteomes" id="UP000694892"/>
    </source>
</evidence>
<feature type="compositionally biased region" description="Basic residues" evidence="1">
    <location>
        <begin position="257"/>
        <end position="271"/>
    </location>
</feature>
<dbReference type="AlphaFoldDB" id="A0A974HGU8"/>
<accession>A0A974HGU8</accession>